<dbReference type="SUPFAM" id="SSF52540">
    <property type="entry name" value="P-loop containing nucleoside triphosphate hydrolases"/>
    <property type="match status" value="1"/>
</dbReference>
<dbReference type="Gene3D" id="3.40.50.300">
    <property type="entry name" value="P-loop containing nucleotide triphosphate hydrolases"/>
    <property type="match status" value="1"/>
</dbReference>
<name>A0A9Q0M2V7_BLOTA</name>
<dbReference type="GO" id="GO:0005737">
    <property type="term" value="C:cytoplasm"/>
    <property type="evidence" value="ECO:0007669"/>
    <property type="project" value="TreeGrafter"/>
</dbReference>
<evidence type="ECO:0000313" key="2">
    <source>
        <dbReference type="EMBL" id="KAJ6219033.1"/>
    </source>
</evidence>
<organism evidence="2 3">
    <name type="scientific">Blomia tropicalis</name>
    <name type="common">Mite</name>
    <dbReference type="NCBI Taxonomy" id="40697"/>
    <lineage>
        <taxon>Eukaryota</taxon>
        <taxon>Metazoa</taxon>
        <taxon>Ecdysozoa</taxon>
        <taxon>Arthropoda</taxon>
        <taxon>Chelicerata</taxon>
        <taxon>Arachnida</taxon>
        <taxon>Acari</taxon>
        <taxon>Acariformes</taxon>
        <taxon>Sarcoptiformes</taxon>
        <taxon>Astigmata</taxon>
        <taxon>Glycyphagoidea</taxon>
        <taxon>Echimyopodidae</taxon>
        <taxon>Blomia</taxon>
    </lineage>
</organism>
<sequence length="331" mass="36948">MGPINELLKNVLIGNRASLAKAITILESKSNNKTYQLNKLSLIRSLHEAHWRKKPDTIRIAISGSPGCGKSTFIESFGMNLIENEKKRVAVLAVDPSSAIRGGSILADKTRMPTLTKNANSFIRPSPSRLHLGGVNQATGNSILMCELAGFDVVIVETVGVGQSEFEVAHLCDIFTLLVAPSAGDELQAIKKGIVEMADLTVVTKYDGDLIKAARRMRSEIRSASKYVDHNSRAPVFCVSSVTKEGINEVWSAIQEKVQSNDKLTKRQDKRLKMLRTDLINELFEILSRNLSYEDYEKRLKETPSLSLYELVHEIIYKDLYKILENSQRNE</sequence>
<dbReference type="GO" id="GO:0005525">
    <property type="term" value="F:GTP binding"/>
    <property type="evidence" value="ECO:0007669"/>
    <property type="project" value="InterPro"/>
</dbReference>
<evidence type="ECO:0000313" key="3">
    <source>
        <dbReference type="Proteomes" id="UP001142055"/>
    </source>
</evidence>
<reference evidence="2" key="1">
    <citation type="submission" date="2022-12" db="EMBL/GenBank/DDBJ databases">
        <title>Genome assemblies of Blomia tropicalis.</title>
        <authorList>
            <person name="Cui Y."/>
        </authorList>
    </citation>
    <scope>NUCLEOTIDE SEQUENCE</scope>
    <source>
        <tissue evidence="2">Adult mites</tissue>
    </source>
</reference>
<proteinExistence type="inferred from homology"/>
<gene>
    <name evidence="2" type="ORF">RDWZM_004845</name>
</gene>
<dbReference type="Pfam" id="PF03308">
    <property type="entry name" value="MeaB"/>
    <property type="match status" value="1"/>
</dbReference>
<dbReference type="InterPro" id="IPR005129">
    <property type="entry name" value="GTPase_ArgK"/>
</dbReference>
<dbReference type="Gene3D" id="1.20.5.170">
    <property type="match status" value="1"/>
</dbReference>
<dbReference type="PANTHER" id="PTHR23408">
    <property type="entry name" value="METHYLMALONYL-COA MUTASE"/>
    <property type="match status" value="1"/>
</dbReference>
<accession>A0A9Q0M2V7</accession>
<dbReference type="EMBL" id="JAPWDV010000002">
    <property type="protein sequence ID" value="KAJ6219033.1"/>
    <property type="molecule type" value="Genomic_DNA"/>
</dbReference>
<dbReference type="CDD" id="cd03114">
    <property type="entry name" value="MMAA-like"/>
    <property type="match status" value="1"/>
</dbReference>
<keyword evidence="3" id="KW-1185">Reference proteome</keyword>
<dbReference type="PANTHER" id="PTHR23408:SF3">
    <property type="entry name" value="METHYLMALONIC ACIDURIA TYPE A PROTEIN, MITOCHONDRIAL"/>
    <property type="match status" value="1"/>
</dbReference>
<protein>
    <submittedName>
        <fullName evidence="2">Uncharacterized protein</fullName>
    </submittedName>
</protein>
<dbReference type="OMA" id="QARYWFG"/>
<dbReference type="GO" id="GO:0003924">
    <property type="term" value="F:GTPase activity"/>
    <property type="evidence" value="ECO:0007669"/>
    <property type="project" value="InterPro"/>
</dbReference>
<dbReference type="Proteomes" id="UP001142055">
    <property type="component" value="Chromosome 2"/>
</dbReference>
<comment type="similarity">
    <text evidence="1">Belongs to the SIMIBI class G3E GTPase family. ArgK/MeaB subfamily.</text>
</comment>
<evidence type="ECO:0000256" key="1">
    <source>
        <dbReference type="ARBA" id="ARBA00009625"/>
    </source>
</evidence>
<dbReference type="InterPro" id="IPR027417">
    <property type="entry name" value="P-loop_NTPase"/>
</dbReference>
<comment type="caution">
    <text evidence="2">The sequence shown here is derived from an EMBL/GenBank/DDBJ whole genome shotgun (WGS) entry which is preliminary data.</text>
</comment>
<dbReference type="AlphaFoldDB" id="A0A9Q0M2V7"/>